<evidence type="ECO:0000256" key="4">
    <source>
        <dbReference type="ARBA" id="ARBA00035200"/>
    </source>
</evidence>
<dbReference type="SUPFAM" id="SSF52080">
    <property type="entry name" value="Ribosomal proteins L15p and L18e"/>
    <property type="match status" value="1"/>
</dbReference>
<feature type="domain" description="Large ribosomal subunit protein uL15/eL18" evidence="8">
    <location>
        <begin position="75"/>
        <end position="136"/>
    </location>
</feature>
<feature type="region of interest" description="Disordered" evidence="7">
    <location>
        <begin position="131"/>
        <end position="158"/>
    </location>
</feature>
<evidence type="ECO:0000256" key="7">
    <source>
        <dbReference type="SAM" id="MobiDB-lite"/>
    </source>
</evidence>
<dbReference type="InterPro" id="IPR036227">
    <property type="entry name" value="Ribosomal_uL15/eL18_sf"/>
</dbReference>
<protein>
    <recommendedName>
        <fullName evidence="4 5">Large ribosomal subunit protein uL15</fullName>
    </recommendedName>
</protein>
<keyword evidence="5" id="KW-0699">rRNA-binding</keyword>
<dbReference type="PROSITE" id="PS00475">
    <property type="entry name" value="RIBOSOMAL_L15"/>
    <property type="match status" value="1"/>
</dbReference>
<comment type="caution">
    <text evidence="9">The sequence shown here is derived from an EMBL/GenBank/DDBJ whole genome shotgun (WGS) entry which is preliminary data.</text>
</comment>
<dbReference type="Gene3D" id="4.10.990.10">
    <property type="match status" value="1"/>
</dbReference>
<comment type="function">
    <text evidence="5">Binds to the 23S rRNA.</text>
</comment>
<evidence type="ECO:0000259" key="8">
    <source>
        <dbReference type="Pfam" id="PF00828"/>
    </source>
</evidence>
<keyword evidence="3 5" id="KW-0687">Ribonucleoprotein</keyword>
<proteinExistence type="inferred from homology"/>
<comment type="similarity">
    <text evidence="1 5 6">Belongs to the universal ribosomal protein uL15 family.</text>
</comment>
<evidence type="ECO:0000313" key="9">
    <source>
        <dbReference type="EMBL" id="HIH10206.1"/>
    </source>
</evidence>
<keyword evidence="2 5" id="KW-0689">Ribosomal protein</keyword>
<dbReference type="InterPro" id="IPR027386">
    <property type="entry name" value="Rbsml_uL15_N"/>
</dbReference>
<dbReference type="InterPro" id="IPR001196">
    <property type="entry name" value="Ribosomal_uL15_CS"/>
</dbReference>
<evidence type="ECO:0000256" key="6">
    <source>
        <dbReference type="RuleBase" id="RU003888"/>
    </source>
</evidence>
<dbReference type="Proteomes" id="UP000565078">
    <property type="component" value="Unassembled WGS sequence"/>
</dbReference>
<dbReference type="Gene3D" id="3.100.10.10">
    <property type="match status" value="1"/>
</dbReference>
<dbReference type="HAMAP" id="MF_01341">
    <property type="entry name" value="Ribosomal_uL15"/>
    <property type="match status" value="1"/>
</dbReference>
<feature type="compositionally biased region" description="Acidic residues" evidence="7">
    <location>
        <begin position="148"/>
        <end position="158"/>
    </location>
</feature>
<organism evidence="9 10">
    <name type="scientific">Candidatus Iainarchaeum sp</name>
    <dbReference type="NCBI Taxonomy" id="3101447"/>
    <lineage>
        <taxon>Archaea</taxon>
        <taxon>Candidatus Iainarchaeota</taxon>
        <taxon>Candidatus Iainarchaeia</taxon>
        <taxon>Candidatus Iainarchaeales</taxon>
        <taxon>Candidatus Iainarchaeaceae</taxon>
        <taxon>Candidatus Iainarchaeum</taxon>
    </lineage>
</organism>
<dbReference type="GO" id="GO:0003735">
    <property type="term" value="F:structural constituent of ribosome"/>
    <property type="evidence" value="ECO:0007669"/>
    <property type="project" value="InterPro"/>
</dbReference>
<dbReference type="InterPro" id="IPR021131">
    <property type="entry name" value="Ribosomal_uL15/eL18"/>
</dbReference>
<evidence type="ECO:0000256" key="5">
    <source>
        <dbReference type="HAMAP-Rule" id="MF_01341"/>
    </source>
</evidence>
<sequence>MVVRKRRKKNKVRGNRTHGGGGTKNRRGSGNRGGVGRAGSHKHKFSLYYMDFGVKRTFKAGPKDEAVNLEYVSSKVDEWLTEGKAKKENDTVILDGSALGFDKVLGKGAVSRRIRFENVKASKQAAKKIVAAGGSIPGTQEEFGKEGAEDEEDEGEEE</sequence>
<evidence type="ECO:0000256" key="2">
    <source>
        <dbReference type="ARBA" id="ARBA00022980"/>
    </source>
</evidence>
<dbReference type="GO" id="GO:0019843">
    <property type="term" value="F:rRNA binding"/>
    <property type="evidence" value="ECO:0007669"/>
    <property type="project" value="UniProtKB-UniRule"/>
</dbReference>
<accession>A0A7J4J4Q8</accession>
<reference evidence="10" key="1">
    <citation type="journal article" date="2020" name="bioRxiv">
        <title>A rank-normalized archaeal taxonomy based on genome phylogeny resolves widespread incomplete and uneven classifications.</title>
        <authorList>
            <person name="Rinke C."/>
            <person name="Chuvochina M."/>
            <person name="Mussig A.J."/>
            <person name="Chaumeil P.-A."/>
            <person name="Waite D.W."/>
            <person name="Whitman W.B."/>
            <person name="Parks D.H."/>
            <person name="Hugenholtz P."/>
        </authorList>
    </citation>
    <scope>NUCLEOTIDE SEQUENCE [LARGE SCALE GENOMIC DNA]</scope>
</reference>
<name>A0A7J4J4Q8_9ARCH</name>
<comment type="subunit">
    <text evidence="5">Part of the 50S ribosomal subunit.</text>
</comment>
<dbReference type="AlphaFoldDB" id="A0A7J4J4Q8"/>
<dbReference type="InterPro" id="IPR030878">
    <property type="entry name" value="Ribosomal_uL15"/>
</dbReference>
<gene>
    <name evidence="9" type="primary">rpl15p</name>
    <name evidence="5" type="synonym">rpl15</name>
    <name evidence="9" type="ORF">HA254_06090</name>
</gene>
<dbReference type="EMBL" id="DUGC01000097">
    <property type="protein sequence ID" value="HIH10206.1"/>
    <property type="molecule type" value="Genomic_DNA"/>
</dbReference>
<dbReference type="GO" id="GO:0006412">
    <property type="term" value="P:translation"/>
    <property type="evidence" value="ECO:0007669"/>
    <property type="project" value="UniProtKB-UniRule"/>
</dbReference>
<feature type="region of interest" description="Disordered" evidence="7">
    <location>
        <begin position="1"/>
        <end position="40"/>
    </location>
</feature>
<keyword evidence="5" id="KW-0694">RNA-binding</keyword>
<feature type="compositionally biased region" description="Basic residues" evidence="7">
    <location>
        <begin position="1"/>
        <end position="16"/>
    </location>
</feature>
<dbReference type="Pfam" id="PF00828">
    <property type="entry name" value="Ribosomal_L27A"/>
    <property type="match status" value="1"/>
</dbReference>
<evidence type="ECO:0000256" key="1">
    <source>
        <dbReference type="ARBA" id="ARBA00007320"/>
    </source>
</evidence>
<evidence type="ECO:0000256" key="3">
    <source>
        <dbReference type="ARBA" id="ARBA00023274"/>
    </source>
</evidence>
<evidence type="ECO:0000313" key="10">
    <source>
        <dbReference type="Proteomes" id="UP000565078"/>
    </source>
</evidence>
<dbReference type="GO" id="GO:0015934">
    <property type="term" value="C:large ribosomal subunit"/>
    <property type="evidence" value="ECO:0007669"/>
    <property type="project" value="InterPro"/>
</dbReference>